<gene>
    <name evidence="2" type="ORF">TELCIR_22775</name>
</gene>
<dbReference type="Proteomes" id="UP000230423">
    <property type="component" value="Unassembled WGS sequence"/>
</dbReference>
<keyword evidence="1" id="KW-0732">Signal</keyword>
<dbReference type="AlphaFoldDB" id="A0A2G9TD17"/>
<evidence type="ECO:0000313" key="2">
    <source>
        <dbReference type="EMBL" id="PIO55835.1"/>
    </source>
</evidence>
<proteinExistence type="predicted"/>
<evidence type="ECO:0000313" key="3">
    <source>
        <dbReference type="Proteomes" id="UP000230423"/>
    </source>
</evidence>
<keyword evidence="3" id="KW-1185">Reference proteome</keyword>
<accession>A0A2G9TD17</accession>
<organism evidence="2 3">
    <name type="scientific">Teladorsagia circumcincta</name>
    <name type="common">Brown stomach worm</name>
    <name type="synonym">Ostertagia circumcincta</name>
    <dbReference type="NCBI Taxonomy" id="45464"/>
    <lineage>
        <taxon>Eukaryota</taxon>
        <taxon>Metazoa</taxon>
        <taxon>Ecdysozoa</taxon>
        <taxon>Nematoda</taxon>
        <taxon>Chromadorea</taxon>
        <taxon>Rhabditida</taxon>
        <taxon>Rhabditina</taxon>
        <taxon>Rhabditomorpha</taxon>
        <taxon>Strongyloidea</taxon>
        <taxon>Trichostrongylidae</taxon>
        <taxon>Teladorsagia</taxon>
    </lineage>
</organism>
<dbReference type="OrthoDB" id="7939818at2759"/>
<dbReference type="EMBL" id="KZ383982">
    <property type="protein sequence ID" value="PIO55835.1"/>
    <property type="molecule type" value="Genomic_DNA"/>
</dbReference>
<evidence type="ECO:0000256" key="1">
    <source>
        <dbReference type="SAM" id="SignalP"/>
    </source>
</evidence>
<feature type="chain" id="PRO_5013970546" evidence="1">
    <location>
        <begin position="18"/>
        <end position="68"/>
    </location>
</feature>
<reference evidence="2 3" key="1">
    <citation type="submission" date="2015-09" db="EMBL/GenBank/DDBJ databases">
        <title>Draft genome of the parasitic nematode Teladorsagia circumcincta isolate WARC Sus (inbred).</title>
        <authorList>
            <person name="Mitreva M."/>
        </authorList>
    </citation>
    <scope>NUCLEOTIDE SEQUENCE [LARGE SCALE GENOMIC DNA]</scope>
    <source>
        <strain evidence="2 3">S</strain>
    </source>
</reference>
<protein>
    <submittedName>
        <fullName evidence="2">Uncharacterized protein</fullName>
    </submittedName>
</protein>
<name>A0A2G9TD17_TELCI</name>
<feature type="signal peptide" evidence="1">
    <location>
        <begin position="1"/>
        <end position="17"/>
    </location>
</feature>
<sequence length="68" mass="7835">MLKIIINANFLSYLCVCELTMQMDEISSGKRHCKKLLGCYRSKTDNLIPSAVRRAEESWVISKQKRGE</sequence>